<protein>
    <submittedName>
        <fullName evidence="1">Uncharacterized protein</fullName>
    </submittedName>
</protein>
<gene>
    <name evidence="1" type="ORF">WMO66_04860</name>
</gene>
<sequence>KEASSTAMHTKNAKKRLFICSASHSTRLYQMGVNSERFLLCLSRLYSTIGITFAFRTEFPLQRSPQNFHLLIHFVA</sequence>
<dbReference type="RefSeq" id="WP_349135262.1">
    <property type="nucleotide sequence ID" value="NZ_JBBMFF010000172.1"/>
</dbReference>
<comment type="caution">
    <text evidence="1">The sequence shown here is derived from an EMBL/GenBank/DDBJ whole genome shotgun (WGS) entry which is preliminary data.</text>
</comment>
<feature type="non-terminal residue" evidence="1">
    <location>
        <position position="1"/>
    </location>
</feature>
<evidence type="ECO:0000313" key="2">
    <source>
        <dbReference type="Proteomes" id="UP001491552"/>
    </source>
</evidence>
<organism evidence="1 2">
    <name type="scientific">Faecousia intestinalis</name>
    <dbReference type="NCBI Taxonomy" id="3133167"/>
    <lineage>
        <taxon>Bacteria</taxon>
        <taxon>Bacillati</taxon>
        <taxon>Bacillota</taxon>
        <taxon>Clostridia</taxon>
        <taxon>Eubacteriales</taxon>
        <taxon>Oscillospiraceae</taxon>
        <taxon>Faecousia</taxon>
    </lineage>
</organism>
<dbReference type="EMBL" id="JBBMFF010000172">
    <property type="protein sequence ID" value="MEQ2510585.1"/>
    <property type="molecule type" value="Genomic_DNA"/>
</dbReference>
<dbReference type="Proteomes" id="UP001491552">
    <property type="component" value="Unassembled WGS sequence"/>
</dbReference>
<evidence type="ECO:0000313" key="1">
    <source>
        <dbReference type="EMBL" id="MEQ2510585.1"/>
    </source>
</evidence>
<accession>A0ABV1G5C3</accession>
<keyword evidence="2" id="KW-1185">Reference proteome</keyword>
<reference evidence="1 2" key="1">
    <citation type="submission" date="2024-03" db="EMBL/GenBank/DDBJ databases">
        <title>Human intestinal bacterial collection.</title>
        <authorList>
            <person name="Pauvert C."/>
            <person name="Hitch T.C.A."/>
            <person name="Clavel T."/>
        </authorList>
    </citation>
    <scope>NUCLEOTIDE SEQUENCE [LARGE SCALE GENOMIC DNA]</scope>
    <source>
        <strain evidence="1 2">CLA-AA-H192</strain>
    </source>
</reference>
<name>A0ABV1G5C3_9FIRM</name>
<proteinExistence type="predicted"/>